<dbReference type="RefSeq" id="WP_085471628.1">
    <property type="nucleotide sequence ID" value="NZ_FXAU01000001.1"/>
</dbReference>
<dbReference type="EMBL" id="FXAU01000001">
    <property type="protein sequence ID" value="SMG13606.1"/>
    <property type="molecule type" value="Genomic_DNA"/>
</dbReference>
<evidence type="ECO:0008006" key="4">
    <source>
        <dbReference type="Google" id="ProtNLM"/>
    </source>
</evidence>
<name>A0A1X7IFW0_9SPHI</name>
<dbReference type="Pfam" id="PF12412">
    <property type="entry name" value="DUF3667"/>
    <property type="match status" value="1"/>
</dbReference>
<accession>A0A1X7IFW0</accession>
<feature type="transmembrane region" description="Helical" evidence="1">
    <location>
        <begin position="72"/>
        <end position="93"/>
    </location>
</feature>
<feature type="transmembrane region" description="Helical" evidence="1">
    <location>
        <begin position="151"/>
        <end position="172"/>
    </location>
</feature>
<organism evidence="2 3">
    <name type="scientific">Sphingobacterium psychroaquaticum</name>
    <dbReference type="NCBI Taxonomy" id="561061"/>
    <lineage>
        <taxon>Bacteria</taxon>
        <taxon>Pseudomonadati</taxon>
        <taxon>Bacteroidota</taxon>
        <taxon>Sphingobacteriia</taxon>
        <taxon>Sphingobacteriales</taxon>
        <taxon>Sphingobacteriaceae</taxon>
        <taxon>Sphingobacterium</taxon>
    </lineage>
</organism>
<proteinExistence type="predicted"/>
<dbReference type="OrthoDB" id="7446256at2"/>
<keyword evidence="3" id="KW-1185">Reference proteome</keyword>
<protein>
    <recommendedName>
        <fullName evidence="4">DUF3667 domain-containing protein</fullName>
    </recommendedName>
</protein>
<keyword evidence="1" id="KW-0472">Membrane</keyword>
<dbReference type="STRING" id="561061.SAMN05660862_0785"/>
<dbReference type="Proteomes" id="UP000192980">
    <property type="component" value="Unassembled WGS sequence"/>
</dbReference>
<evidence type="ECO:0000256" key="1">
    <source>
        <dbReference type="SAM" id="Phobius"/>
    </source>
</evidence>
<evidence type="ECO:0000313" key="2">
    <source>
        <dbReference type="EMBL" id="SMG13606.1"/>
    </source>
</evidence>
<dbReference type="InterPro" id="IPR022134">
    <property type="entry name" value="DUF3667"/>
</dbReference>
<gene>
    <name evidence="2" type="ORF">SAMN05660862_0785</name>
</gene>
<feature type="transmembrane region" description="Helical" evidence="1">
    <location>
        <begin position="184"/>
        <end position="203"/>
    </location>
</feature>
<sequence>MNCTNCKTEVDLNYCPKCGQPTKLKRIDGHYILHEIEHVLHFERGILYTIKELIVNPGQNVKSYLVENRSRLVKPVIFIIITSLIYAIAYKIFHFEDAYINFNGTEDVSKMPVSIAVFKWLQSNYGYTNMLVGVFMVFWLKLFFRKANYNFFEILILLCFVLGIGMLIYAFFGIAEGLIGIKTMKVGGIVGLIYSTWAIGDFFGGKKIMKYLKAFASYVLGMLTFIFIVMLATVIIDTVILK</sequence>
<evidence type="ECO:0000313" key="3">
    <source>
        <dbReference type="Proteomes" id="UP000192980"/>
    </source>
</evidence>
<reference evidence="2 3" key="1">
    <citation type="submission" date="2017-04" db="EMBL/GenBank/DDBJ databases">
        <authorList>
            <person name="Afonso C.L."/>
            <person name="Miller P.J."/>
            <person name="Scott M.A."/>
            <person name="Spackman E."/>
            <person name="Goraichik I."/>
            <person name="Dimitrov K.M."/>
            <person name="Suarez D.L."/>
            <person name="Swayne D.E."/>
        </authorList>
    </citation>
    <scope>NUCLEOTIDE SEQUENCE [LARGE SCALE GENOMIC DNA]</scope>
    <source>
        <strain evidence="2 3">DSM 22418</strain>
    </source>
</reference>
<feature type="transmembrane region" description="Helical" evidence="1">
    <location>
        <begin position="125"/>
        <end position="144"/>
    </location>
</feature>
<feature type="transmembrane region" description="Helical" evidence="1">
    <location>
        <begin position="215"/>
        <end position="236"/>
    </location>
</feature>
<keyword evidence="1" id="KW-1133">Transmembrane helix</keyword>
<keyword evidence="1" id="KW-0812">Transmembrane</keyword>
<dbReference type="AlphaFoldDB" id="A0A1X7IFW0"/>